<dbReference type="EMBL" id="CAMXCT020002861">
    <property type="protein sequence ID" value="CAL1154302.1"/>
    <property type="molecule type" value="Genomic_DNA"/>
</dbReference>
<evidence type="ECO:0000313" key="3">
    <source>
        <dbReference type="EMBL" id="CAL1154302.1"/>
    </source>
</evidence>
<dbReference type="InterPro" id="IPR008978">
    <property type="entry name" value="HSP20-like_chaperone"/>
</dbReference>
<dbReference type="CDD" id="cd06467">
    <property type="entry name" value="p23_NUDC_like"/>
    <property type="match status" value="1"/>
</dbReference>
<evidence type="ECO:0000313" key="2">
    <source>
        <dbReference type="EMBL" id="CAI4000927.1"/>
    </source>
</evidence>
<keyword evidence="4" id="KW-0808">Transferase</keyword>
<keyword evidence="4" id="KW-0418">Kinase</keyword>
<gene>
    <name evidence="2" type="ORF">C1SCF055_LOCUS27012</name>
</gene>
<protein>
    <submittedName>
        <fullName evidence="4">Serine/threonine-protein kinase TNNI3K</fullName>
    </submittedName>
</protein>
<name>A0A9P1G8A9_9DINO</name>
<reference evidence="2" key="1">
    <citation type="submission" date="2022-10" db="EMBL/GenBank/DDBJ databases">
        <authorList>
            <person name="Chen Y."/>
            <person name="Dougan E. K."/>
            <person name="Chan C."/>
            <person name="Rhodes N."/>
            <person name="Thang M."/>
        </authorList>
    </citation>
    <scope>NUCLEOTIDE SEQUENCE</scope>
</reference>
<proteinExistence type="predicted"/>
<comment type="caution">
    <text evidence="2">The sequence shown here is derived from an EMBL/GenBank/DDBJ whole genome shotgun (WGS) entry which is preliminary data.</text>
</comment>
<dbReference type="Proteomes" id="UP001152797">
    <property type="component" value="Unassembled WGS sequence"/>
</dbReference>
<reference evidence="3" key="2">
    <citation type="submission" date="2024-04" db="EMBL/GenBank/DDBJ databases">
        <authorList>
            <person name="Chen Y."/>
            <person name="Shah S."/>
            <person name="Dougan E. K."/>
            <person name="Thang M."/>
            <person name="Chan C."/>
        </authorList>
    </citation>
    <scope>NUCLEOTIDE SEQUENCE [LARGE SCALE GENOMIC DNA]</scope>
</reference>
<dbReference type="GO" id="GO:0016301">
    <property type="term" value="F:kinase activity"/>
    <property type="evidence" value="ECO:0007669"/>
    <property type="project" value="UniProtKB-KW"/>
</dbReference>
<dbReference type="EMBL" id="CAMXCT030002861">
    <property type="protein sequence ID" value="CAL4788239.1"/>
    <property type="molecule type" value="Genomic_DNA"/>
</dbReference>
<feature type="domain" description="CS" evidence="1">
    <location>
        <begin position="214"/>
        <end position="302"/>
    </location>
</feature>
<dbReference type="OrthoDB" id="496827at2759"/>
<dbReference type="PROSITE" id="PS51203">
    <property type="entry name" value="CS"/>
    <property type="match status" value="1"/>
</dbReference>
<evidence type="ECO:0000259" key="1">
    <source>
        <dbReference type="PROSITE" id="PS51203"/>
    </source>
</evidence>
<organism evidence="2">
    <name type="scientific">Cladocopium goreaui</name>
    <dbReference type="NCBI Taxonomy" id="2562237"/>
    <lineage>
        <taxon>Eukaryota</taxon>
        <taxon>Sar</taxon>
        <taxon>Alveolata</taxon>
        <taxon>Dinophyceae</taxon>
        <taxon>Suessiales</taxon>
        <taxon>Symbiodiniaceae</taxon>
        <taxon>Cladocopium</taxon>
    </lineage>
</organism>
<dbReference type="GO" id="GO:0051082">
    <property type="term" value="F:unfolded protein binding"/>
    <property type="evidence" value="ECO:0007669"/>
    <property type="project" value="TreeGrafter"/>
</dbReference>
<dbReference type="PANTHER" id="PTHR12356">
    <property type="entry name" value="NUCLEAR MOVEMENT PROTEIN NUDC"/>
    <property type="match status" value="1"/>
</dbReference>
<accession>A0A9P1G8A9</accession>
<dbReference type="AlphaFoldDB" id="A0A9P1G8A9"/>
<dbReference type="GO" id="GO:0005737">
    <property type="term" value="C:cytoplasm"/>
    <property type="evidence" value="ECO:0007669"/>
    <property type="project" value="TreeGrafter"/>
</dbReference>
<dbReference type="EMBL" id="CAMXCT010002861">
    <property type="protein sequence ID" value="CAI4000927.1"/>
    <property type="molecule type" value="Genomic_DNA"/>
</dbReference>
<dbReference type="InterPro" id="IPR007052">
    <property type="entry name" value="CS_dom"/>
</dbReference>
<evidence type="ECO:0000313" key="5">
    <source>
        <dbReference type="Proteomes" id="UP001152797"/>
    </source>
</evidence>
<dbReference type="Pfam" id="PF04969">
    <property type="entry name" value="CS"/>
    <property type="match status" value="1"/>
</dbReference>
<sequence>MGFKYVFVPASPNDDMQEMEYETDISELEKDTFRTFVENFFAAAGQTADREILLNQLKERTGVDIKEKADKGEMDDKMLDKLLSASSVEIFPVQLPTKETGFQAVSVYLDDKGVAKNLEENVRVSGLVQACGYPGQTIRGDCFIGRVFDDTEDEWRRMDFCLKDCSTDAEWIHTTKLQRANRKSGDLQSMANSIGVNNPARIDPSMLADAAPKGETADYSWKQSEDEVEVTFKKEGLQKGDKKYVKVAFGRKRLRVEVKEEVIIDSTLAGNTTADECTWTLSDGVLQVTLAKADEGSWPELLEA</sequence>
<evidence type="ECO:0000313" key="4">
    <source>
        <dbReference type="EMBL" id="CAL4788239.1"/>
    </source>
</evidence>
<dbReference type="Gene3D" id="2.60.40.790">
    <property type="match status" value="1"/>
</dbReference>
<keyword evidence="5" id="KW-1185">Reference proteome</keyword>
<dbReference type="SUPFAM" id="SSF49764">
    <property type="entry name" value="HSP20-like chaperones"/>
    <property type="match status" value="1"/>
</dbReference>
<dbReference type="InterPro" id="IPR037898">
    <property type="entry name" value="NudC_fam"/>
</dbReference>
<dbReference type="GO" id="GO:0006457">
    <property type="term" value="P:protein folding"/>
    <property type="evidence" value="ECO:0007669"/>
    <property type="project" value="TreeGrafter"/>
</dbReference>